<dbReference type="PANTHER" id="PTHR48055">
    <property type="entry name" value="LEUCINE-RICH REPEAT RECEPTOR PROTEIN KINASE EMS1"/>
    <property type="match status" value="1"/>
</dbReference>
<comment type="caution">
    <text evidence="1">The sequence shown here is derived from an EMBL/GenBank/DDBJ whole genome shotgun (WGS) entry which is preliminary data.</text>
</comment>
<protein>
    <submittedName>
        <fullName evidence="1">Uncharacterized protein</fullName>
    </submittedName>
</protein>
<dbReference type="AlphaFoldDB" id="A0AAN8TJV6"/>
<name>A0AAN8TJV6_SOLBU</name>
<proteinExistence type="predicted"/>
<evidence type="ECO:0000313" key="2">
    <source>
        <dbReference type="Proteomes" id="UP001371456"/>
    </source>
</evidence>
<gene>
    <name evidence="1" type="ORF">RDI58_014563</name>
</gene>
<dbReference type="InterPro" id="IPR051564">
    <property type="entry name" value="LRR_receptor-like_kinase"/>
</dbReference>
<reference evidence="1 2" key="1">
    <citation type="submission" date="2024-02" db="EMBL/GenBank/DDBJ databases">
        <title>de novo genome assembly of Solanum bulbocastanum strain 11H21.</title>
        <authorList>
            <person name="Hosaka A.J."/>
        </authorList>
    </citation>
    <scope>NUCLEOTIDE SEQUENCE [LARGE SCALE GENOMIC DNA]</scope>
    <source>
        <tissue evidence="1">Young leaves</tissue>
    </source>
</reference>
<keyword evidence="2" id="KW-1185">Reference proteome</keyword>
<dbReference type="EMBL" id="JBANQN010000006">
    <property type="protein sequence ID" value="KAK6786038.1"/>
    <property type="molecule type" value="Genomic_DNA"/>
</dbReference>
<accession>A0AAN8TJV6</accession>
<sequence length="100" mass="11088">MRPSDETFNGEMSIQRWVSDSFPSGIHQVADSNLVMPGEEQIDLKMQCLLSVMELALRCTLVKPDARISMKDALSTLKKGCAPICSIASCMLLDFICWSC</sequence>
<evidence type="ECO:0000313" key="1">
    <source>
        <dbReference type="EMBL" id="KAK6786038.1"/>
    </source>
</evidence>
<organism evidence="1 2">
    <name type="scientific">Solanum bulbocastanum</name>
    <name type="common">Wild potato</name>
    <dbReference type="NCBI Taxonomy" id="147425"/>
    <lineage>
        <taxon>Eukaryota</taxon>
        <taxon>Viridiplantae</taxon>
        <taxon>Streptophyta</taxon>
        <taxon>Embryophyta</taxon>
        <taxon>Tracheophyta</taxon>
        <taxon>Spermatophyta</taxon>
        <taxon>Magnoliopsida</taxon>
        <taxon>eudicotyledons</taxon>
        <taxon>Gunneridae</taxon>
        <taxon>Pentapetalae</taxon>
        <taxon>asterids</taxon>
        <taxon>lamiids</taxon>
        <taxon>Solanales</taxon>
        <taxon>Solanaceae</taxon>
        <taxon>Solanoideae</taxon>
        <taxon>Solaneae</taxon>
        <taxon>Solanum</taxon>
    </lineage>
</organism>
<dbReference type="Gene3D" id="1.10.510.10">
    <property type="entry name" value="Transferase(Phosphotransferase) domain 1"/>
    <property type="match status" value="1"/>
</dbReference>
<dbReference type="GO" id="GO:0016020">
    <property type="term" value="C:membrane"/>
    <property type="evidence" value="ECO:0007669"/>
    <property type="project" value="TreeGrafter"/>
</dbReference>
<dbReference type="PANTHER" id="PTHR48055:SF36">
    <property type="entry name" value="PROTEIN KINASE, PLANT-TYPE, PUTATIVE-RELATED"/>
    <property type="match status" value="1"/>
</dbReference>
<dbReference type="Proteomes" id="UP001371456">
    <property type="component" value="Unassembled WGS sequence"/>
</dbReference>